<dbReference type="GO" id="GO:0042744">
    <property type="term" value="P:hydrogen peroxide catabolic process"/>
    <property type="evidence" value="ECO:0007669"/>
    <property type="project" value="UniProtKB-KW"/>
</dbReference>
<comment type="cofactor">
    <cofactor evidence="17 20">
        <name>Ca(2+)</name>
        <dbReference type="ChEBI" id="CHEBI:29108"/>
    </cofactor>
    <text evidence="17 20">Binds 2 calcium ions per subunit.</text>
</comment>
<feature type="binding site" evidence="17">
    <location>
        <position position="239"/>
    </location>
    <ligand>
        <name>Ca(2+)</name>
        <dbReference type="ChEBI" id="CHEBI:29108"/>
        <label>2</label>
    </ligand>
</feature>
<evidence type="ECO:0000256" key="10">
    <source>
        <dbReference type="ARBA" id="ARBA00023002"/>
    </source>
</evidence>
<feature type="disulfide bond" evidence="19">
    <location>
        <begin position="123"/>
        <end position="316"/>
    </location>
</feature>
<evidence type="ECO:0000256" key="19">
    <source>
        <dbReference type="PIRSR" id="PIRSR600823-5"/>
    </source>
</evidence>
<evidence type="ECO:0000256" key="14">
    <source>
        <dbReference type="ARBA" id="ARBA00023324"/>
    </source>
</evidence>
<feature type="binding site" evidence="17">
    <location>
        <position position="79"/>
    </location>
    <ligand>
        <name>Ca(2+)</name>
        <dbReference type="ChEBI" id="CHEBI:29108"/>
        <label>1</label>
    </ligand>
</feature>
<evidence type="ECO:0000256" key="5">
    <source>
        <dbReference type="ARBA" id="ARBA00022559"/>
    </source>
</evidence>
<evidence type="ECO:0000256" key="4">
    <source>
        <dbReference type="ARBA" id="ARBA00022525"/>
    </source>
</evidence>
<dbReference type="InterPro" id="IPR002016">
    <property type="entry name" value="Haem_peroxidase"/>
</dbReference>
<dbReference type="InterPro" id="IPR019793">
    <property type="entry name" value="Peroxidases_heam-ligand_BS"/>
</dbReference>
<evidence type="ECO:0000256" key="13">
    <source>
        <dbReference type="ARBA" id="ARBA00023180"/>
    </source>
</evidence>
<evidence type="ECO:0000313" key="22">
    <source>
        <dbReference type="EMBL" id="THU74233.1"/>
    </source>
</evidence>
<evidence type="ECO:0000259" key="21">
    <source>
        <dbReference type="PROSITE" id="PS50873"/>
    </source>
</evidence>
<comment type="similarity">
    <text evidence="20">Belongs to the peroxidase family. Classical plant (class III) peroxidase subfamily.</text>
</comment>
<dbReference type="CDD" id="cd00693">
    <property type="entry name" value="secretory_peroxidase"/>
    <property type="match status" value="1"/>
</dbReference>
<dbReference type="GO" id="GO:0020037">
    <property type="term" value="F:heme binding"/>
    <property type="evidence" value="ECO:0007669"/>
    <property type="project" value="UniProtKB-UniRule"/>
</dbReference>
<dbReference type="PROSITE" id="PS00436">
    <property type="entry name" value="PEROXIDASE_2"/>
    <property type="match status" value="1"/>
</dbReference>
<keyword evidence="9 17" id="KW-0106">Calcium</keyword>
<feature type="signal peptide" evidence="20">
    <location>
        <begin position="1"/>
        <end position="25"/>
    </location>
</feature>
<dbReference type="SUPFAM" id="SSF48113">
    <property type="entry name" value="Heme-dependent peroxidases"/>
    <property type="match status" value="1"/>
</dbReference>
<dbReference type="FunFam" id="1.10.520.10:FF:000001">
    <property type="entry name" value="Peroxidase"/>
    <property type="match status" value="1"/>
</dbReference>
<feature type="disulfide bond" evidence="19">
    <location>
        <begin position="201"/>
        <end position="227"/>
    </location>
</feature>
<evidence type="ECO:0000256" key="7">
    <source>
        <dbReference type="ARBA" id="ARBA00022723"/>
    </source>
</evidence>
<reference evidence="22 23" key="1">
    <citation type="journal article" date="2019" name="Nat. Plants">
        <title>Genome sequencing of Musa balbisiana reveals subgenome evolution and function divergence in polyploid bananas.</title>
        <authorList>
            <person name="Yao X."/>
        </authorList>
    </citation>
    <scope>NUCLEOTIDE SEQUENCE [LARGE SCALE GENOMIC DNA]</scope>
    <source>
        <strain evidence="23">cv. DH-PKW</strain>
        <tissue evidence="22">Leaves</tissue>
    </source>
</reference>
<keyword evidence="13" id="KW-0325">Glycoprotein</keyword>
<dbReference type="PROSITE" id="PS00435">
    <property type="entry name" value="PEROXIDASE_1"/>
    <property type="match status" value="1"/>
</dbReference>
<dbReference type="InterPro" id="IPR000823">
    <property type="entry name" value="Peroxidase_pln"/>
</dbReference>
<feature type="chain" id="PRO_5021022272" description="Peroxidase" evidence="20">
    <location>
        <begin position="26"/>
        <end position="320"/>
    </location>
</feature>
<comment type="catalytic activity">
    <reaction evidence="1 20">
        <text>2 a phenolic donor + H2O2 = 2 a phenolic radical donor + 2 H2O</text>
        <dbReference type="Rhea" id="RHEA:56136"/>
        <dbReference type="ChEBI" id="CHEBI:15377"/>
        <dbReference type="ChEBI" id="CHEBI:16240"/>
        <dbReference type="ChEBI" id="CHEBI:139520"/>
        <dbReference type="ChEBI" id="CHEBI:139521"/>
        <dbReference type="EC" id="1.11.1.7"/>
    </reaction>
</comment>
<feature type="binding site" evidence="17">
    <location>
        <position position="91"/>
    </location>
    <ligand>
        <name>Ca(2+)</name>
        <dbReference type="ChEBI" id="CHEBI:29108"/>
        <label>1</label>
    </ligand>
</feature>
<keyword evidence="5 20" id="KW-0575">Peroxidase</keyword>
<evidence type="ECO:0000256" key="8">
    <source>
        <dbReference type="ARBA" id="ARBA00022729"/>
    </source>
</evidence>
<comment type="subcellular location">
    <subcellularLocation>
        <location evidence="20">Secreted</location>
    </subcellularLocation>
</comment>
<keyword evidence="6 20" id="KW-0349">Heme</keyword>
<evidence type="ECO:0000256" key="9">
    <source>
        <dbReference type="ARBA" id="ARBA00022837"/>
    </source>
</evidence>
<sequence>MASKALFVFFLPLVLSPFFSGCAEAQGGLRVGYYSQTCPNAEAIINSEMRKIIKYAPSLGGSLLRLHFHDCFVRGCDASVLLNSANGQAAEKDGIPNQSLGGYGVIDVVKVKLEKACPGVVSCADILALVARDVVALSKGPYWQVPTGRRDGTVSIASEAFQLPRPTDGISQLIQNFAGKGLSVQDLVVLSGAHTIGVSHCSSFSSRIYGSDPSIDPKYAATLRMKCKPKDLTTLVQMDPGSVTTFDTGYYKQVSGNRGMLNSDAALLQNPQTRAYVLRQATGSASEFFKDFGVSMVKMGNIGVLTGAAGQIRKKCFAVN</sequence>
<evidence type="ECO:0000256" key="2">
    <source>
        <dbReference type="ARBA" id="ARBA00002322"/>
    </source>
</evidence>
<dbReference type="STRING" id="52838.A0A4S8KG53"/>
<keyword evidence="4 20" id="KW-0964">Secreted</keyword>
<dbReference type="GO" id="GO:0005576">
    <property type="term" value="C:extracellular region"/>
    <property type="evidence" value="ECO:0007669"/>
    <property type="project" value="UniProtKB-SubCell"/>
</dbReference>
<dbReference type="InterPro" id="IPR033905">
    <property type="entry name" value="Secretory_peroxidase"/>
</dbReference>
<gene>
    <name evidence="22" type="ORF">C4D60_Mb04t31210</name>
</gene>
<name>A0A4S8KG53_MUSBA</name>
<evidence type="ECO:0000256" key="1">
    <source>
        <dbReference type="ARBA" id="ARBA00000189"/>
    </source>
</evidence>
<feature type="binding site" evidence="16">
    <location>
        <position position="164"/>
    </location>
    <ligand>
        <name>substrate</name>
    </ligand>
</feature>
<keyword evidence="12 19" id="KW-1015">Disulfide bond</keyword>
<feature type="domain" description="Plant heme peroxidase family profile" evidence="21">
    <location>
        <begin position="28"/>
        <end position="320"/>
    </location>
</feature>
<keyword evidence="14 20" id="KW-0376">Hydrogen peroxide</keyword>
<feature type="binding site" evidence="17">
    <location>
        <position position="77"/>
    </location>
    <ligand>
        <name>Ca(2+)</name>
        <dbReference type="ChEBI" id="CHEBI:29108"/>
        <label>1</label>
    </ligand>
</feature>
<dbReference type="EC" id="1.11.1.7" evidence="20"/>
<dbReference type="PRINTS" id="PR00461">
    <property type="entry name" value="PLPEROXIDASE"/>
</dbReference>
<evidence type="ECO:0000256" key="6">
    <source>
        <dbReference type="ARBA" id="ARBA00022617"/>
    </source>
</evidence>
<keyword evidence="10 20" id="KW-0560">Oxidoreductase</keyword>
<evidence type="ECO:0000256" key="20">
    <source>
        <dbReference type="RuleBase" id="RU362060"/>
    </source>
</evidence>
<dbReference type="Gene3D" id="1.10.420.10">
    <property type="entry name" value="Peroxidase, domain 2"/>
    <property type="match status" value="1"/>
</dbReference>
<evidence type="ECO:0000256" key="18">
    <source>
        <dbReference type="PIRSR" id="PIRSR600823-4"/>
    </source>
</evidence>
<feature type="binding site" evidence="17">
    <location>
        <position position="73"/>
    </location>
    <ligand>
        <name>Ca(2+)</name>
        <dbReference type="ChEBI" id="CHEBI:29108"/>
        <label>1</label>
    </ligand>
</feature>
<feature type="binding site" evidence="17">
    <location>
        <position position="75"/>
    </location>
    <ligand>
        <name>Ca(2+)</name>
        <dbReference type="ChEBI" id="CHEBI:29108"/>
        <label>1</label>
    </ligand>
</feature>
<comment type="caution">
    <text evidence="22">The sequence shown here is derived from an EMBL/GenBank/DDBJ whole genome shotgun (WGS) entry which is preliminary data.</text>
</comment>
<evidence type="ECO:0000256" key="16">
    <source>
        <dbReference type="PIRSR" id="PIRSR600823-2"/>
    </source>
</evidence>
<dbReference type="AlphaFoldDB" id="A0A4S8KG53"/>
<dbReference type="PROSITE" id="PS51257">
    <property type="entry name" value="PROKAR_LIPOPROTEIN"/>
    <property type="match status" value="1"/>
</dbReference>
<evidence type="ECO:0000256" key="12">
    <source>
        <dbReference type="ARBA" id="ARBA00023157"/>
    </source>
</evidence>
<dbReference type="PANTHER" id="PTHR31235">
    <property type="entry name" value="PEROXIDASE 25-RELATED"/>
    <property type="match status" value="1"/>
</dbReference>
<feature type="disulfide bond" evidence="19">
    <location>
        <begin position="38"/>
        <end position="117"/>
    </location>
</feature>
<evidence type="ECO:0000256" key="15">
    <source>
        <dbReference type="PIRSR" id="PIRSR600823-1"/>
    </source>
</evidence>
<organism evidence="22 23">
    <name type="scientific">Musa balbisiana</name>
    <name type="common">Banana</name>
    <dbReference type="NCBI Taxonomy" id="52838"/>
    <lineage>
        <taxon>Eukaryota</taxon>
        <taxon>Viridiplantae</taxon>
        <taxon>Streptophyta</taxon>
        <taxon>Embryophyta</taxon>
        <taxon>Tracheophyta</taxon>
        <taxon>Spermatophyta</taxon>
        <taxon>Magnoliopsida</taxon>
        <taxon>Liliopsida</taxon>
        <taxon>Zingiberales</taxon>
        <taxon>Musaceae</taxon>
        <taxon>Musa</taxon>
    </lineage>
</organism>
<feature type="binding site" evidence="17">
    <location>
        <position position="247"/>
    </location>
    <ligand>
        <name>Ca(2+)</name>
        <dbReference type="ChEBI" id="CHEBI:29108"/>
        <label>2</label>
    </ligand>
</feature>
<dbReference type="PROSITE" id="PS50873">
    <property type="entry name" value="PEROXIDASE_4"/>
    <property type="match status" value="1"/>
</dbReference>
<feature type="disulfide bond" evidence="19">
    <location>
        <begin position="71"/>
        <end position="76"/>
    </location>
</feature>
<protein>
    <recommendedName>
        <fullName evidence="20">Peroxidase</fullName>
        <ecNumber evidence="20">1.11.1.7</ecNumber>
    </recommendedName>
</protein>
<feature type="binding site" evidence="17">
    <location>
        <position position="70"/>
    </location>
    <ligand>
        <name>Ca(2+)</name>
        <dbReference type="ChEBI" id="CHEBI:29108"/>
        <label>1</label>
    </ligand>
</feature>
<evidence type="ECO:0000256" key="17">
    <source>
        <dbReference type="PIRSR" id="PIRSR600823-3"/>
    </source>
</evidence>
<dbReference type="EMBL" id="PYDT01000001">
    <property type="protein sequence ID" value="THU74233.1"/>
    <property type="molecule type" value="Genomic_DNA"/>
</dbReference>
<dbReference type="GO" id="GO:0140825">
    <property type="term" value="F:lactoperoxidase activity"/>
    <property type="evidence" value="ECO:0007669"/>
    <property type="project" value="UniProtKB-EC"/>
</dbReference>
<evidence type="ECO:0000256" key="3">
    <source>
        <dbReference type="ARBA" id="ARBA00006873"/>
    </source>
</evidence>
<feature type="binding site" evidence="17">
    <location>
        <position position="195"/>
    </location>
    <ligand>
        <name>Ca(2+)</name>
        <dbReference type="ChEBI" id="CHEBI:29108"/>
        <label>2</label>
    </ligand>
</feature>
<comment type="similarity">
    <text evidence="3">Belongs to the peroxidase family. Ascorbate peroxidase subfamily.</text>
</comment>
<accession>A0A4S8KG53</accession>
<dbReference type="PRINTS" id="PR00458">
    <property type="entry name" value="PEROXIDASE"/>
</dbReference>
<keyword evidence="23" id="KW-1185">Reference proteome</keyword>
<dbReference type="Proteomes" id="UP000317650">
    <property type="component" value="Chromosome 4"/>
</dbReference>
<feature type="active site" description="Proton acceptor" evidence="15">
    <location>
        <position position="69"/>
    </location>
</feature>
<dbReference type="Pfam" id="PF00141">
    <property type="entry name" value="peroxidase"/>
    <property type="match status" value="1"/>
</dbReference>
<feature type="binding site" description="axial binding residue" evidence="17">
    <location>
        <position position="194"/>
    </location>
    <ligand>
        <name>heme b</name>
        <dbReference type="ChEBI" id="CHEBI:60344"/>
    </ligand>
    <ligandPart>
        <name>Fe</name>
        <dbReference type="ChEBI" id="CHEBI:18248"/>
    </ligandPart>
</feature>
<proteinExistence type="inferred from homology"/>
<evidence type="ECO:0000313" key="23">
    <source>
        <dbReference type="Proteomes" id="UP000317650"/>
    </source>
</evidence>
<comment type="cofactor">
    <cofactor evidence="17 20">
        <name>heme b</name>
        <dbReference type="ChEBI" id="CHEBI:60344"/>
    </cofactor>
    <text evidence="17 20">Binds 1 heme b (iron(II)-protoporphyrin IX) group per subunit.</text>
</comment>
<dbReference type="Gene3D" id="1.10.520.10">
    <property type="match status" value="1"/>
</dbReference>
<keyword evidence="8 20" id="KW-0732">Signal</keyword>
<comment type="function">
    <text evidence="2">Removal of H(2)O(2), oxidation of toxic reductants, biosynthesis and degradation of lignin, suberization, auxin catabolism, response to environmental stresses such as wounding, pathogen attack and oxidative stress. These functions might be dependent on each isozyme/isoform in each plant tissue.</text>
</comment>
<dbReference type="FunFam" id="1.10.420.10:FF:000008">
    <property type="entry name" value="Peroxidase"/>
    <property type="match status" value="1"/>
</dbReference>
<dbReference type="GO" id="GO:0046872">
    <property type="term" value="F:metal ion binding"/>
    <property type="evidence" value="ECO:0007669"/>
    <property type="project" value="UniProtKB-UniRule"/>
</dbReference>
<dbReference type="InterPro" id="IPR019794">
    <property type="entry name" value="Peroxidases_AS"/>
</dbReference>
<dbReference type="GO" id="GO:0006979">
    <property type="term" value="P:response to oxidative stress"/>
    <property type="evidence" value="ECO:0007669"/>
    <property type="project" value="UniProtKB-UniRule"/>
</dbReference>
<feature type="site" description="Transition state stabilizer" evidence="18">
    <location>
        <position position="65"/>
    </location>
</feature>
<keyword evidence="7 17" id="KW-0479">Metal-binding</keyword>
<keyword evidence="11 17" id="KW-0408">Iron</keyword>
<dbReference type="InterPro" id="IPR010255">
    <property type="entry name" value="Haem_peroxidase_sf"/>
</dbReference>
<evidence type="ECO:0000256" key="11">
    <source>
        <dbReference type="ARBA" id="ARBA00023004"/>
    </source>
</evidence>